<accession>A0A2P2NCE0</accession>
<evidence type="ECO:0000313" key="1">
    <source>
        <dbReference type="EMBL" id="MBX40114.1"/>
    </source>
</evidence>
<sequence>MASKFFIYKGGKLKMKQMNFRM</sequence>
<dbReference type="AlphaFoldDB" id="A0A2P2NCE0"/>
<reference evidence="1" key="1">
    <citation type="submission" date="2018-02" db="EMBL/GenBank/DDBJ databases">
        <title>Rhizophora mucronata_Transcriptome.</title>
        <authorList>
            <person name="Meera S.P."/>
            <person name="Sreeshan A."/>
            <person name="Augustine A."/>
        </authorList>
    </citation>
    <scope>NUCLEOTIDE SEQUENCE</scope>
    <source>
        <tissue evidence="1">Leaf</tissue>
    </source>
</reference>
<protein>
    <submittedName>
        <fullName evidence="1">Uncharacterized protein</fullName>
    </submittedName>
</protein>
<proteinExistence type="predicted"/>
<dbReference type="EMBL" id="GGEC01059630">
    <property type="protein sequence ID" value="MBX40114.1"/>
    <property type="molecule type" value="Transcribed_RNA"/>
</dbReference>
<organism evidence="1">
    <name type="scientific">Rhizophora mucronata</name>
    <name type="common">Asiatic mangrove</name>
    <dbReference type="NCBI Taxonomy" id="61149"/>
    <lineage>
        <taxon>Eukaryota</taxon>
        <taxon>Viridiplantae</taxon>
        <taxon>Streptophyta</taxon>
        <taxon>Embryophyta</taxon>
        <taxon>Tracheophyta</taxon>
        <taxon>Spermatophyta</taxon>
        <taxon>Magnoliopsida</taxon>
        <taxon>eudicotyledons</taxon>
        <taxon>Gunneridae</taxon>
        <taxon>Pentapetalae</taxon>
        <taxon>rosids</taxon>
        <taxon>fabids</taxon>
        <taxon>Malpighiales</taxon>
        <taxon>Rhizophoraceae</taxon>
        <taxon>Rhizophora</taxon>
    </lineage>
</organism>
<name>A0A2P2NCE0_RHIMU</name>